<feature type="transmembrane region" description="Helical" evidence="1">
    <location>
        <begin position="257"/>
        <end position="290"/>
    </location>
</feature>
<keyword evidence="1" id="KW-0472">Membrane</keyword>
<gene>
    <name evidence="2" type="ORF">GA0061098_102020</name>
</gene>
<organism evidence="2 3">
    <name type="scientific">Bradyrhizobium shewense</name>
    <dbReference type="NCBI Taxonomy" id="1761772"/>
    <lineage>
        <taxon>Bacteria</taxon>
        <taxon>Pseudomonadati</taxon>
        <taxon>Pseudomonadota</taxon>
        <taxon>Alphaproteobacteria</taxon>
        <taxon>Hyphomicrobiales</taxon>
        <taxon>Nitrobacteraceae</taxon>
        <taxon>Bradyrhizobium</taxon>
    </lineage>
</organism>
<feature type="transmembrane region" description="Helical" evidence="1">
    <location>
        <begin position="205"/>
        <end position="237"/>
    </location>
</feature>
<protein>
    <submittedName>
        <fullName evidence="2">Uncharacterized protein</fullName>
    </submittedName>
</protein>
<keyword evidence="1" id="KW-1133">Transmembrane helix</keyword>
<feature type="transmembrane region" description="Helical" evidence="1">
    <location>
        <begin position="311"/>
        <end position="338"/>
    </location>
</feature>
<evidence type="ECO:0000313" key="2">
    <source>
        <dbReference type="EMBL" id="SCB53627.1"/>
    </source>
</evidence>
<dbReference type="EMBL" id="FMAI01000020">
    <property type="protein sequence ID" value="SCB53627.1"/>
    <property type="molecule type" value="Genomic_DNA"/>
</dbReference>
<name>A0A1C3XN08_9BRAD</name>
<sequence>MLEMVRQQMICIIAPGWRGAVDFSDSGDMQSALNALFEDVAVVQFASIALLPARTDAEEQAPLLMLELAVEEGIDPKDMLYRLVHHPSGAMWSLFSSYWPGGGPPLVSARNGQLFDKLIGWLSLADGGFVGPRDRTARQIRKERDLLIWTRDEGRKLKAMYGDDRASFALALAQRAFQDPRFDWAMQPAPRSYWRGKGASISAKVGYGLVVFGLWLALVWLVGALPKGLFGAITWFVGASWPDVQSVVDVISRVSMWIVWASVRALLAFVALLFLGWLLLVALPALFAPWRRWVDSVRRELERPTETWSSFSTRVVGWIVGVPLLLAILACAVVFVFYPKPIMEGITALTARVPGWELALFGVLAIAALLCIGTFFSWINRRFEALSKWFFHPYEEDVTRAQQVHPSIDQCEALLASGTAHMISLTDIRSPNGWSAWWIRVSLRVVTFFGRVFFTEGRLGDAPGIHFGHWHIIEDGRRFLFCSNYDGNFGGYLDDFINGATIGTTLAWRWTTLRPRGSAAVGQPDIKTPRDFPPTRFVLFRGVKCELKFKSYARDSMLPHMYRFDACNATIEEIDLATGLRDALFGERNDRNDDFIMRAIET</sequence>
<dbReference type="RefSeq" id="WP_091965169.1">
    <property type="nucleotide sequence ID" value="NZ_FMAI01000020.1"/>
</dbReference>
<evidence type="ECO:0000313" key="3">
    <source>
        <dbReference type="Proteomes" id="UP000199184"/>
    </source>
</evidence>
<dbReference type="AlphaFoldDB" id="A0A1C3XN08"/>
<proteinExistence type="predicted"/>
<feature type="transmembrane region" description="Helical" evidence="1">
    <location>
        <begin position="358"/>
        <end position="379"/>
    </location>
</feature>
<evidence type="ECO:0000256" key="1">
    <source>
        <dbReference type="SAM" id="Phobius"/>
    </source>
</evidence>
<keyword evidence="3" id="KW-1185">Reference proteome</keyword>
<reference evidence="3" key="1">
    <citation type="submission" date="2016-08" db="EMBL/GenBank/DDBJ databases">
        <authorList>
            <person name="Varghese N."/>
            <person name="Submissions Spin"/>
        </authorList>
    </citation>
    <scope>NUCLEOTIDE SEQUENCE [LARGE SCALE GENOMIC DNA]</scope>
    <source>
        <strain evidence="3">ERR11</strain>
    </source>
</reference>
<dbReference type="Proteomes" id="UP000199184">
    <property type="component" value="Unassembled WGS sequence"/>
</dbReference>
<keyword evidence="1" id="KW-0812">Transmembrane</keyword>
<accession>A0A1C3XN08</accession>